<protein>
    <submittedName>
        <fullName evidence="1">Uncharacterized protein</fullName>
    </submittedName>
</protein>
<name>A0A8J5VBX7_ZIZPA</name>
<dbReference type="AlphaFoldDB" id="A0A8J5VBX7"/>
<evidence type="ECO:0000313" key="1">
    <source>
        <dbReference type="EMBL" id="KAG8059940.1"/>
    </source>
</evidence>
<comment type="caution">
    <text evidence="1">The sequence shown here is derived from an EMBL/GenBank/DDBJ whole genome shotgun (WGS) entry which is preliminary data.</text>
</comment>
<evidence type="ECO:0000313" key="2">
    <source>
        <dbReference type="Proteomes" id="UP000729402"/>
    </source>
</evidence>
<dbReference type="EMBL" id="JAAALK010000287">
    <property type="protein sequence ID" value="KAG8059940.1"/>
    <property type="molecule type" value="Genomic_DNA"/>
</dbReference>
<proteinExistence type="predicted"/>
<gene>
    <name evidence="1" type="ORF">GUJ93_ZPchr0002g25404</name>
</gene>
<sequence length="87" mass="9650">MLKKASSSKGLILGGESGSVQGQLAMTAAAAMAKATMKCLWHSHGFMEPPSPYTAKKSSLRRMLDFFIDKLQRPHNINNRPKQLLRH</sequence>
<organism evidence="1 2">
    <name type="scientific">Zizania palustris</name>
    <name type="common">Northern wild rice</name>
    <dbReference type="NCBI Taxonomy" id="103762"/>
    <lineage>
        <taxon>Eukaryota</taxon>
        <taxon>Viridiplantae</taxon>
        <taxon>Streptophyta</taxon>
        <taxon>Embryophyta</taxon>
        <taxon>Tracheophyta</taxon>
        <taxon>Spermatophyta</taxon>
        <taxon>Magnoliopsida</taxon>
        <taxon>Liliopsida</taxon>
        <taxon>Poales</taxon>
        <taxon>Poaceae</taxon>
        <taxon>BOP clade</taxon>
        <taxon>Oryzoideae</taxon>
        <taxon>Oryzeae</taxon>
        <taxon>Zizaniinae</taxon>
        <taxon>Zizania</taxon>
    </lineage>
</organism>
<reference evidence="1" key="2">
    <citation type="submission" date="2021-02" db="EMBL/GenBank/DDBJ databases">
        <authorList>
            <person name="Kimball J.A."/>
            <person name="Haas M.W."/>
            <person name="Macchietto M."/>
            <person name="Kono T."/>
            <person name="Duquette J."/>
            <person name="Shao M."/>
        </authorList>
    </citation>
    <scope>NUCLEOTIDE SEQUENCE</scope>
    <source>
        <tissue evidence="1">Fresh leaf tissue</tissue>
    </source>
</reference>
<dbReference type="Proteomes" id="UP000729402">
    <property type="component" value="Unassembled WGS sequence"/>
</dbReference>
<reference evidence="1" key="1">
    <citation type="journal article" date="2021" name="bioRxiv">
        <title>Whole Genome Assembly and Annotation of Northern Wild Rice, Zizania palustris L., Supports a Whole Genome Duplication in the Zizania Genus.</title>
        <authorList>
            <person name="Haas M."/>
            <person name="Kono T."/>
            <person name="Macchietto M."/>
            <person name="Millas R."/>
            <person name="McGilp L."/>
            <person name="Shao M."/>
            <person name="Duquette J."/>
            <person name="Hirsch C.N."/>
            <person name="Kimball J."/>
        </authorList>
    </citation>
    <scope>NUCLEOTIDE SEQUENCE</scope>
    <source>
        <tissue evidence="1">Fresh leaf tissue</tissue>
    </source>
</reference>
<keyword evidence="2" id="KW-1185">Reference proteome</keyword>
<accession>A0A8J5VBX7</accession>